<dbReference type="InterPro" id="IPR007117">
    <property type="entry name" value="Expansin_CBD"/>
</dbReference>
<dbReference type="Gene3D" id="2.60.40.760">
    <property type="entry name" value="Expansin, cellulose-binding-like domain"/>
    <property type="match status" value="1"/>
</dbReference>
<gene>
    <name evidence="10" type="ORF">D0Y65_039779</name>
</gene>
<evidence type="ECO:0000256" key="4">
    <source>
        <dbReference type="ARBA" id="ARBA00022729"/>
    </source>
</evidence>
<evidence type="ECO:0000256" key="1">
    <source>
        <dbReference type="ARBA" id="ARBA00005392"/>
    </source>
</evidence>
<dbReference type="SUPFAM" id="SSF50685">
    <property type="entry name" value="Barwin-like endoglucanases"/>
    <property type="match status" value="1"/>
</dbReference>
<dbReference type="GO" id="GO:0016020">
    <property type="term" value="C:membrane"/>
    <property type="evidence" value="ECO:0007669"/>
    <property type="project" value="UniProtKB-SubCell"/>
</dbReference>
<evidence type="ECO:0000313" key="10">
    <source>
        <dbReference type="EMBL" id="RZB62704.1"/>
    </source>
</evidence>
<keyword evidence="5" id="KW-0472">Membrane</keyword>
<keyword evidence="11" id="KW-1185">Reference proteome</keyword>
<dbReference type="PROSITE" id="PS50842">
    <property type="entry name" value="EXPANSIN_EG45"/>
    <property type="match status" value="1"/>
</dbReference>
<keyword evidence="4" id="KW-0732">Signal</keyword>
<proteinExistence type="inferred from homology"/>
<dbReference type="GO" id="GO:0009664">
    <property type="term" value="P:plant-type cell wall organization"/>
    <property type="evidence" value="ECO:0007669"/>
    <property type="project" value="InterPro"/>
</dbReference>
<dbReference type="GO" id="GO:0009653">
    <property type="term" value="P:anatomical structure morphogenesis"/>
    <property type="evidence" value="ECO:0007669"/>
    <property type="project" value="UniProtKB-ARBA"/>
</dbReference>
<dbReference type="GO" id="GO:0005576">
    <property type="term" value="C:extracellular region"/>
    <property type="evidence" value="ECO:0007669"/>
    <property type="project" value="InterPro"/>
</dbReference>
<evidence type="ECO:0000256" key="6">
    <source>
        <dbReference type="ARBA" id="ARBA00023316"/>
    </source>
</evidence>
<comment type="caution">
    <text evidence="10">The sequence shown here is derived from an EMBL/GenBank/DDBJ whole genome shotgun (WGS) entry which is preliminary data.</text>
</comment>
<evidence type="ECO:0000259" key="9">
    <source>
        <dbReference type="PROSITE" id="PS50843"/>
    </source>
</evidence>
<name>A0A445GN48_GLYSO</name>
<dbReference type="PRINTS" id="PR01226">
    <property type="entry name" value="EXPANSIN"/>
</dbReference>
<evidence type="ECO:0000256" key="2">
    <source>
        <dbReference type="ARBA" id="ARBA00022512"/>
    </source>
</evidence>
<dbReference type="PANTHER" id="PTHR31867">
    <property type="entry name" value="EXPANSIN-A15"/>
    <property type="match status" value="1"/>
</dbReference>
<reference evidence="10 11" key="1">
    <citation type="submission" date="2018-09" db="EMBL/GenBank/DDBJ databases">
        <title>A high-quality reference genome of wild soybean provides a powerful tool to mine soybean genomes.</title>
        <authorList>
            <person name="Xie M."/>
            <person name="Chung C.Y.L."/>
            <person name="Li M.-W."/>
            <person name="Wong F.-L."/>
            <person name="Chan T.-F."/>
            <person name="Lam H.-M."/>
        </authorList>
    </citation>
    <scope>NUCLEOTIDE SEQUENCE [LARGE SCALE GENOMIC DNA]</scope>
    <source>
        <strain evidence="11">cv. W05</strain>
        <tissue evidence="10">Hypocotyl of etiolated seedlings</tissue>
    </source>
</reference>
<dbReference type="InterPro" id="IPR036908">
    <property type="entry name" value="RlpA-like_sf"/>
</dbReference>
<dbReference type="AlphaFoldDB" id="A0A445GN48"/>
<dbReference type="Pfam" id="PF03330">
    <property type="entry name" value="DPBB_1"/>
    <property type="match status" value="1"/>
</dbReference>
<dbReference type="SUPFAM" id="SSF49590">
    <property type="entry name" value="PHL pollen allergen"/>
    <property type="match status" value="1"/>
</dbReference>
<dbReference type="Gene3D" id="2.40.40.10">
    <property type="entry name" value="RlpA-like domain"/>
    <property type="match status" value="1"/>
</dbReference>
<dbReference type="InterPro" id="IPR036749">
    <property type="entry name" value="Expansin_CBD_sf"/>
</dbReference>
<sequence length="163" mass="18404">MRKRQAVVWCHSGKPSIFITANNFGPPNYALPNDNGGWCNPPRPHFDLAMPMFLKIAEYRAGIVPVGFRGVTCRKHGGIRFIINGFRYFNLVLISNVAGAGDIVHAYVKGSRTGWMAMSRTGSQTPFWWVRLCPSESPPVTSWNIVPSNWQFGQTFTRKNFRV</sequence>
<organism evidence="10 11">
    <name type="scientific">Glycine soja</name>
    <name type="common">Wild soybean</name>
    <dbReference type="NCBI Taxonomy" id="3848"/>
    <lineage>
        <taxon>Eukaryota</taxon>
        <taxon>Viridiplantae</taxon>
        <taxon>Streptophyta</taxon>
        <taxon>Embryophyta</taxon>
        <taxon>Tracheophyta</taxon>
        <taxon>Spermatophyta</taxon>
        <taxon>Magnoliopsida</taxon>
        <taxon>eudicotyledons</taxon>
        <taxon>Gunneridae</taxon>
        <taxon>Pentapetalae</taxon>
        <taxon>rosids</taxon>
        <taxon>fabids</taxon>
        <taxon>Fabales</taxon>
        <taxon>Fabaceae</taxon>
        <taxon>Papilionoideae</taxon>
        <taxon>50 kb inversion clade</taxon>
        <taxon>NPAAA clade</taxon>
        <taxon>indigoferoid/millettioid clade</taxon>
        <taxon>Phaseoleae</taxon>
        <taxon>Glycine</taxon>
        <taxon>Glycine subgen. Soja</taxon>
    </lineage>
</organism>
<dbReference type="Proteomes" id="UP000289340">
    <property type="component" value="Chromosome 15"/>
</dbReference>
<protein>
    <recommendedName>
        <fullName evidence="7">Expansin</fullName>
    </recommendedName>
</protein>
<dbReference type="InterPro" id="IPR007112">
    <property type="entry name" value="Expansin/allergen_DPBB_dom"/>
</dbReference>
<dbReference type="InterPro" id="IPR007118">
    <property type="entry name" value="Expan_Lol_pI"/>
</dbReference>
<comment type="subcellular location">
    <subcellularLocation>
        <location evidence="7">Secreted</location>
        <location evidence="7">Cell wall</location>
    </subcellularLocation>
    <subcellularLocation>
        <location evidence="7">Membrane</location>
        <topology evidence="7">Peripheral membrane protein</topology>
    </subcellularLocation>
</comment>
<dbReference type="InterPro" id="IPR009009">
    <property type="entry name" value="RlpA-like_DPBB"/>
</dbReference>
<dbReference type="InterPro" id="IPR002963">
    <property type="entry name" value="Expansin"/>
</dbReference>
<keyword evidence="2 7" id="KW-0134">Cell wall</keyword>
<feature type="domain" description="Expansin-like EG45" evidence="8">
    <location>
        <begin position="1"/>
        <end position="78"/>
    </location>
</feature>
<evidence type="ECO:0000256" key="7">
    <source>
        <dbReference type="RuleBase" id="RU365023"/>
    </source>
</evidence>
<keyword evidence="6 7" id="KW-0961">Cell wall biogenesis/degradation</keyword>
<accession>A0A445GN48</accession>
<evidence type="ECO:0000313" key="11">
    <source>
        <dbReference type="Proteomes" id="UP000289340"/>
    </source>
</evidence>
<dbReference type="SMART" id="SM00837">
    <property type="entry name" value="DPBB_1"/>
    <property type="match status" value="1"/>
</dbReference>
<evidence type="ECO:0000256" key="5">
    <source>
        <dbReference type="ARBA" id="ARBA00023136"/>
    </source>
</evidence>
<dbReference type="Pfam" id="PF01357">
    <property type="entry name" value="Expansin_C"/>
    <property type="match status" value="1"/>
</dbReference>
<feature type="domain" description="Expansin-like CBD" evidence="9">
    <location>
        <begin position="88"/>
        <end position="158"/>
    </location>
</feature>
<dbReference type="PRINTS" id="PR01225">
    <property type="entry name" value="EXPANSNFAMLY"/>
</dbReference>
<keyword evidence="3 7" id="KW-0964">Secreted</keyword>
<evidence type="ECO:0000259" key="8">
    <source>
        <dbReference type="PROSITE" id="PS50842"/>
    </source>
</evidence>
<evidence type="ECO:0000256" key="3">
    <source>
        <dbReference type="ARBA" id="ARBA00022525"/>
    </source>
</evidence>
<comment type="function">
    <text evidence="7">Causes loosening and extension of plant cell walls by disrupting non-covalent bonding between cellulose microfibrils and matrix glucans. No enzymatic activity has been found.</text>
</comment>
<dbReference type="PROSITE" id="PS50843">
    <property type="entry name" value="EXPANSIN_CBD"/>
    <property type="match status" value="1"/>
</dbReference>
<comment type="similarity">
    <text evidence="1 7">Belongs to the expansin family. Expansin A subfamily.</text>
</comment>
<dbReference type="EMBL" id="QZWG01000015">
    <property type="protein sequence ID" value="RZB62704.1"/>
    <property type="molecule type" value="Genomic_DNA"/>
</dbReference>